<gene>
    <name evidence="1" type="ORF">PPSIR1_38651</name>
</gene>
<evidence type="ECO:0000313" key="2">
    <source>
        <dbReference type="Proteomes" id="UP000005801"/>
    </source>
</evidence>
<accession>A6G8Q3</accession>
<evidence type="ECO:0000313" key="1">
    <source>
        <dbReference type="EMBL" id="EDM77713.1"/>
    </source>
</evidence>
<dbReference type="EMBL" id="ABCS01000041">
    <property type="protein sequence ID" value="EDM77713.1"/>
    <property type="molecule type" value="Genomic_DNA"/>
</dbReference>
<dbReference type="STRING" id="391625.PPSIR1_38651"/>
<keyword evidence="2" id="KW-1185">Reference proteome</keyword>
<proteinExistence type="predicted"/>
<protein>
    <submittedName>
        <fullName evidence="1">Uncharacterized protein</fullName>
    </submittedName>
</protein>
<comment type="caution">
    <text evidence="1">The sequence shown here is derived from an EMBL/GenBank/DDBJ whole genome shotgun (WGS) entry which is preliminary data.</text>
</comment>
<reference evidence="1 2" key="1">
    <citation type="submission" date="2007-06" db="EMBL/GenBank/DDBJ databases">
        <authorList>
            <person name="Shimkets L."/>
            <person name="Ferriera S."/>
            <person name="Johnson J."/>
            <person name="Kravitz S."/>
            <person name="Beeson K."/>
            <person name="Sutton G."/>
            <person name="Rogers Y.-H."/>
            <person name="Friedman R."/>
            <person name="Frazier M."/>
            <person name="Venter J.C."/>
        </authorList>
    </citation>
    <scope>NUCLEOTIDE SEQUENCE [LARGE SCALE GENOMIC DNA]</scope>
    <source>
        <strain evidence="1 2">SIR-1</strain>
    </source>
</reference>
<dbReference type="AlphaFoldDB" id="A6G8Q3"/>
<sequence>MSSEASEKSNCRFTDVISVFLPRCHCSVPGRLERGHRRAASVERFTEGVEHHAFLETRVQGIRAALETRGAANREDLFN</sequence>
<name>A6G8Q3_9BACT</name>
<dbReference type="Proteomes" id="UP000005801">
    <property type="component" value="Unassembled WGS sequence"/>
</dbReference>
<organism evidence="1 2">
    <name type="scientific">Plesiocystis pacifica SIR-1</name>
    <dbReference type="NCBI Taxonomy" id="391625"/>
    <lineage>
        <taxon>Bacteria</taxon>
        <taxon>Pseudomonadati</taxon>
        <taxon>Myxococcota</taxon>
        <taxon>Polyangia</taxon>
        <taxon>Nannocystales</taxon>
        <taxon>Nannocystaceae</taxon>
        <taxon>Plesiocystis</taxon>
    </lineage>
</organism>